<dbReference type="Gramene" id="RZC55153">
    <property type="protein sequence ID" value="RZC55153"/>
    <property type="gene ID" value="C5167_014013"/>
</dbReference>
<reference evidence="2 3" key="1">
    <citation type="journal article" date="2018" name="Science">
        <title>The opium poppy genome and morphinan production.</title>
        <authorList>
            <person name="Guo L."/>
            <person name="Winzer T."/>
            <person name="Yang X."/>
            <person name="Li Y."/>
            <person name="Ning Z."/>
            <person name="He Z."/>
            <person name="Teodor R."/>
            <person name="Lu Y."/>
            <person name="Bowser T.A."/>
            <person name="Graham I.A."/>
            <person name="Ye K."/>
        </authorList>
    </citation>
    <scope>NUCLEOTIDE SEQUENCE [LARGE SCALE GENOMIC DNA]</scope>
    <source>
        <strain evidence="3">cv. HN1</strain>
        <tissue evidence="2">Leaves</tissue>
    </source>
</reference>
<evidence type="ECO:0000256" key="1">
    <source>
        <dbReference type="SAM" id="MobiDB-lite"/>
    </source>
</evidence>
<gene>
    <name evidence="2" type="ORF">C5167_014013</name>
</gene>
<dbReference type="STRING" id="3469.A0A4Y7J1Z6"/>
<keyword evidence="3" id="KW-1185">Reference proteome</keyword>
<dbReference type="EMBL" id="CM010717">
    <property type="protein sequence ID" value="RZC55153.1"/>
    <property type="molecule type" value="Genomic_DNA"/>
</dbReference>
<proteinExistence type="predicted"/>
<dbReference type="OMA" id="ICCSSES"/>
<evidence type="ECO:0000313" key="2">
    <source>
        <dbReference type="EMBL" id="RZC55153.1"/>
    </source>
</evidence>
<dbReference type="Pfam" id="PF14009">
    <property type="entry name" value="PADRE"/>
    <property type="match status" value="1"/>
</dbReference>
<dbReference type="AlphaFoldDB" id="A0A4Y7J1Z6"/>
<protein>
    <submittedName>
        <fullName evidence="2">Uncharacterized protein</fullName>
    </submittedName>
</protein>
<organism evidence="2 3">
    <name type="scientific">Papaver somniferum</name>
    <name type="common">Opium poppy</name>
    <dbReference type="NCBI Taxonomy" id="3469"/>
    <lineage>
        <taxon>Eukaryota</taxon>
        <taxon>Viridiplantae</taxon>
        <taxon>Streptophyta</taxon>
        <taxon>Embryophyta</taxon>
        <taxon>Tracheophyta</taxon>
        <taxon>Spermatophyta</taxon>
        <taxon>Magnoliopsida</taxon>
        <taxon>Ranunculales</taxon>
        <taxon>Papaveraceae</taxon>
        <taxon>Papaveroideae</taxon>
        <taxon>Papaver</taxon>
    </lineage>
</organism>
<name>A0A4Y7J1Z6_PAPSO</name>
<dbReference type="OrthoDB" id="843671at2759"/>
<feature type="region of interest" description="Disordered" evidence="1">
    <location>
        <begin position="124"/>
        <end position="154"/>
    </location>
</feature>
<dbReference type="InterPro" id="IPR025322">
    <property type="entry name" value="PADRE_dom"/>
</dbReference>
<sequence length="165" mass="18297">MGICCSIEPTQFTTAKLISHDGKLEEYSYQVKVSNVLQKHQNCFICNSDEMEFDNQVSAIDEDEELQLGQIYFALPLSKLKYPLTSEEMASLAVKASSALMNCSGYSYNLKQVKPGTYTTISERKSASVRTAKDNSGSGLVTEHRRKRSSGKGRDFTSKLCAIAE</sequence>
<accession>A0A4Y7J1Z6</accession>
<dbReference type="PANTHER" id="PTHR33052">
    <property type="entry name" value="DUF4228 DOMAIN PROTEIN-RELATED"/>
    <property type="match status" value="1"/>
</dbReference>
<dbReference type="Proteomes" id="UP000316621">
    <property type="component" value="Chromosome 3"/>
</dbReference>
<evidence type="ECO:0000313" key="3">
    <source>
        <dbReference type="Proteomes" id="UP000316621"/>
    </source>
</evidence>